<comment type="caution">
    <text evidence="2">The sequence shown here is derived from an EMBL/GenBank/DDBJ whole genome shotgun (WGS) entry which is preliminary data.</text>
</comment>
<dbReference type="InterPro" id="IPR042271">
    <property type="entry name" value="Zinicin_2_N"/>
</dbReference>
<accession>A0A261F1T5</accession>
<dbReference type="RefSeq" id="WP_094690808.1">
    <property type="nucleotide sequence ID" value="NZ_MWWQ01000005.1"/>
</dbReference>
<organism evidence="2 3">
    <name type="scientific">Pseudoscardovia suis</name>
    <dbReference type="NCBI Taxonomy" id="987063"/>
    <lineage>
        <taxon>Bacteria</taxon>
        <taxon>Bacillati</taxon>
        <taxon>Actinomycetota</taxon>
        <taxon>Actinomycetes</taxon>
        <taxon>Bifidobacteriales</taxon>
        <taxon>Bifidobacteriaceae</taxon>
        <taxon>Pseudoscardovia</taxon>
    </lineage>
</organism>
<dbReference type="Pfam" id="PF10103">
    <property type="entry name" value="Zincin_2"/>
    <property type="match status" value="1"/>
</dbReference>
<dbReference type="InterPro" id="IPR018766">
    <property type="entry name" value="Zinicin_2"/>
</dbReference>
<name>A0A261F1T5_9BIFI</name>
<dbReference type="Gene3D" id="1.20.150.30">
    <property type="entry name" value="Zincin-like metallopeptidase, N-terminal domain"/>
    <property type="match status" value="1"/>
</dbReference>
<feature type="region of interest" description="Disordered" evidence="1">
    <location>
        <begin position="425"/>
        <end position="539"/>
    </location>
</feature>
<dbReference type="GO" id="GO:0016787">
    <property type="term" value="F:hydrolase activity"/>
    <property type="evidence" value="ECO:0007669"/>
    <property type="project" value="UniProtKB-KW"/>
</dbReference>
<proteinExistence type="predicted"/>
<dbReference type="OrthoDB" id="8478472at2"/>
<evidence type="ECO:0000256" key="1">
    <source>
        <dbReference type="SAM" id="MobiDB-lite"/>
    </source>
</evidence>
<feature type="compositionally biased region" description="Basic and acidic residues" evidence="1">
    <location>
        <begin position="450"/>
        <end position="461"/>
    </location>
</feature>
<keyword evidence="2" id="KW-0378">Hydrolase</keyword>
<dbReference type="PANTHER" id="PTHR39420">
    <property type="match status" value="1"/>
</dbReference>
<keyword evidence="3" id="KW-1185">Reference proteome</keyword>
<dbReference type="Proteomes" id="UP000216454">
    <property type="component" value="Unassembled WGS sequence"/>
</dbReference>
<dbReference type="NCBIfam" id="TIGR03624">
    <property type="entry name" value="putative hydrolase"/>
    <property type="match status" value="1"/>
</dbReference>
<feature type="compositionally biased region" description="Pro residues" evidence="1">
    <location>
        <begin position="525"/>
        <end position="539"/>
    </location>
</feature>
<sequence>MDENALHQWMLEAFGPFQGEQAWRQFQQLPDELKRQLMESSANGLPDPAQMRGLFTALNTSGLDTMADMQSAMKNGPIIVDFAKALANGKVQAAKDYQPMVNGKDAEDMRNAISEANLWLDSTMSFDPAPGETGVWSREQWVDKTLPGWAKIATPVVTKLSQSLSDVLRERLGDHFDGKISGVFAGPISLPIPPDMDVADILRFVGSLSFSLQLGSVAGDMASEVHGSFDQGLPMAANPAGALIVQNAKDYAAKLELDDREVMQFLALIEIAHARLFSSVAWLPSRFETLIYKYARSISIDPDLMETELRDADSMNPEALSGAVNLSRVGADQTPEQQEVLSSIENLLALVEGWVDCVVWRAGMAHLPHLDQLLEMRRRERVEGGPAEQTLESLLGLHVHPRTMRQAAHVWEQLTAQGIDDRDAHWRHPDCLPQIPAADGAVNATDGTDDTDKGTASRDDATVADDSPAAAVRSDAASGDAASTQSNDNAATSPAHSIDWDAELAKLLDDVNDADGDNADDTNDPPTPPTPPSPPADAS</sequence>
<reference evidence="2 3" key="1">
    <citation type="journal article" date="2017" name="BMC Genomics">
        <title>Comparative genomic and phylogenomic analyses of the Bifidobacteriaceae family.</title>
        <authorList>
            <person name="Lugli G.A."/>
            <person name="Milani C."/>
            <person name="Turroni F."/>
            <person name="Duranti S."/>
            <person name="Mancabelli L."/>
            <person name="Mangifesta M."/>
            <person name="Ferrario C."/>
            <person name="Modesto M."/>
            <person name="Mattarelli P."/>
            <person name="Jiri K."/>
            <person name="van Sinderen D."/>
            <person name="Ventura M."/>
        </authorList>
    </citation>
    <scope>NUCLEOTIDE SEQUENCE [LARGE SCALE GENOMIC DNA]</scope>
    <source>
        <strain evidence="2 3">DSM 24744</strain>
    </source>
</reference>
<protein>
    <submittedName>
        <fullName evidence="2">Hydrolase</fullName>
    </submittedName>
</protein>
<feature type="compositionally biased region" description="Polar residues" evidence="1">
    <location>
        <begin position="481"/>
        <end position="495"/>
    </location>
</feature>
<gene>
    <name evidence="2" type="ORF">PSSU_0504</name>
</gene>
<dbReference type="EMBL" id="MWWQ01000005">
    <property type="protein sequence ID" value="OZG52886.1"/>
    <property type="molecule type" value="Genomic_DNA"/>
</dbReference>
<dbReference type="AlphaFoldDB" id="A0A261F1T5"/>
<feature type="compositionally biased region" description="Acidic residues" evidence="1">
    <location>
        <begin position="510"/>
        <end position="523"/>
    </location>
</feature>
<dbReference type="SUPFAM" id="SSF55486">
    <property type="entry name" value="Metalloproteases ('zincins'), catalytic domain"/>
    <property type="match status" value="1"/>
</dbReference>
<evidence type="ECO:0000313" key="2">
    <source>
        <dbReference type="EMBL" id="OZG52886.1"/>
    </source>
</evidence>
<dbReference type="PANTHER" id="PTHR39420:SF2">
    <property type="entry name" value="HYDROLASE"/>
    <property type="match status" value="1"/>
</dbReference>
<evidence type="ECO:0000313" key="3">
    <source>
        <dbReference type="Proteomes" id="UP000216454"/>
    </source>
</evidence>